<gene>
    <name evidence="2" type="ORF">A3L14_02205</name>
    <name evidence="3" type="ORF">AMR53_08330</name>
    <name evidence="4" type="ORF">SAMN05216170_1839</name>
</gene>
<sequence length="134" mass="15588">MIYKDPTKLKILKSMEFIKQIGVYTILCVGRFFFPHPELKTSPSFEFYGTVAAYFLLTLALVFSYEILHDAFSSNRDEFSKATPKERWMLRLFTSAYFAFLLATPEEEKLTLLVAWVFGTTLAYTVTKVRLRTL</sequence>
<keyword evidence="1" id="KW-0472">Membrane</keyword>
<proteinExistence type="predicted"/>
<evidence type="ECO:0000313" key="3">
    <source>
        <dbReference type="EMBL" id="KQH81937.1"/>
    </source>
</evidence>
<dbReference type="KEGG" id="ttd:A3L14_02205"/>
<reference evidence="3 5" key="1">
    <citation type="submission" date="2015-08" db="EMBL/GenBank/DDBJ databases">
        <title>Thermococcus thioreducens DSM 14981 genome sequencing.</title>
        <authorList>
            <person name="Hong S.-J."/>
            <person name="Kim M.-C."/>
            <person name="Shin J.-H."/>
        </authorList>
    </citation>
    <scope>NUCLEOTIDE SEQUENCE [LARGE SCALE GENOMIC DNA]</scope>
    <source>
        <strain evidence="3 5">DSM 14981</strain>
    </source>
</reference>
<dbReference type="OrthoDB" id="102013at2157"/>
<dbReference type="Proteomes" id="UP000051862">
    <property type="component" value="Unassembled WGS sequence"/>
</dbReference>
<evidence type="ECO:0000256" key="1">
    <source>
        <dbReference type="SAM" id="Phobius"/>
    </source>
</evidence>
<organism evidence="3 5">
    <name type="scientific">Thermococcus thioreducens</name>
    <dbReference type="NCBI Taxonomy" id="277988"/>
    <lineage>
        <taxon>Archaea</taxon>
        <taxon>Methanobacteriati</taxon>
        <taxon>Methanobacteriota</taxon>
        <taxon>Thermococci</taxon>
        <taxon>Thermococcales</taxon>
        <taxon>Thermococcaceae</taxon>
        <taxon>Thermococcus</taxon>
    </lineage>
</organism>
<keyword evidence="7" id="KW-1185">Reference proteome</keyword>
<dbReference type="Proteomes" id="UP000182125">
    <property type="component" value="Unassembled WGS sequence"/>
</dbReference>
<feature type="transmembrane region" description="Helical" evidence="1">
    <location>
        <begin position="88"/>
        <end position="104"/>
    </location>
</feature>
<accession>A0A0Q2M1K9</accession>
<evidence type="ECO:0000313" key="7">
    <source>
        <dbReference type="Proteomes" id="UP000250136"/>
    </source>
</evidence>
<keyword evidence="1" id="KW-0812">Transmembrane</keyword>
<reference evidence="4 6" key="3">
    <citation type="submission" date="2016-10" db="EMBL/GenBank/DDBJ databases">
        <authorList>
            <person name="de Groot N.N."/>
        </authorList>
    </citation>
    <scope>NUCLEOTIDE SEQUENCE [LARGE SCALE GENOMIC DNA]</scope>
    <source>
        <strain evidence="4 6">OGL-20</strain>
    </source>
</reference>
<feature type="transmembrane region" description="Helical" evidence="1">
    <location>
        <begin position="47"/>
        <end position="68"/>
    </location>
</feature>
<reference evidence="2 7" key="2">
    <citation type="submission" date="2016-04" db="EMBL/GenBank/DDBJ databases">
        <title>Complete genome sequence of Thermococcus thioreducens type strain OGL-20P.</title>
        <authorList>
            <person name="Oger P.M."/>
        </authorList>
    </citation>
    <scope>NUCLEOTIDE SEQUENCE [LARGE SCALE GENOMIC DNA]</scope>
    <source>
        <strain evidence="2 7">OGL-20P</strain>
    </source>
</reference>
<dbReference type="Proteomes" id="UP000250136">
    <property type="component" value="Chromosome"/>
</dbReference>
<dbReference type="EMBL" id="LIXN01000014">
    <property type="protein sequence ID" value="KQH81937.1"/>
    <property type="molecule type" value="Genomic_DNA"/>
</dbReference>
<feature type="transmembrane region" description="Helical" evidence="1">
    <location>
        <begin position="110"/>
        <end position="127"/>
    </location>
</feature>
<evidence type="ECO:0000313" key="2">
    <source>
        <dbReference type="EMBL" id="ASJ11773.1"/>
    </source>
</evidence>
<evidence type="ECO:0000313" key="6">
    <source>
        <dbReference type="Proteomes" id="UP000182125"/>
    </source>
</evidence>
<dbReference type="PATRIC" id="fig|277988.4.peg.1752"/>
<protein>
    <submittedName>
        <fullName evidence="3">Uncharacterized protein</fullName>
    </submittedName>
</protein>
<evidence type="ECO:0000313" key="5">
    <source>
        <dbReference type="Proteomes" id="UP000051862"/>
    </source>
</evidence>
<dbReference type="EMBL" id="FOIW01000002">
    <property type="protein sequence ID" value="SEW14092.1"/>
    <property type="molecule type" value="Genomic_DNA"/>
</dbReference>
<name>A0A0Q2M1K9_9EURY</name>
<dbReference type="RefSeq" id="WP_055429820.1">
    <property type="nucleotide sequence ID" value="NZ_CP015105.1"/>
</dbReference>
<dbReference type="GeneID" id="33333197"/>
<keyword evidence="1" id="KW-1133">Transmembrane helix</keyword>
<dbReference type="EMBL" id="CP015105">
    <property type="protein sequence ID" value="ASJ11773.1"/>
    <property type="molecule type" value="Genomic_DNA"/>
</dbReference>
<evidence type="ECO:0000313" key="4">
    <source>
        <dbReference type="EMBL" id="SEW14092.1"/>
    </source>
</evidence>
<dbReference type="AlphaFoldDB" id="A0A0Q2M1K9"/>
<feature type="transmembrane region" description="Helical" evidence="1">
    <location>
        <begin position="17"/>
        <end position="35"/>
    </location>
</feature>